<protein>
    <submittedName>
        <fullName evidence="1">Uncharacterized protein</fullName>
    </submittedName>
</protein>
<dbReference type="AlphaFoldDB" id="E6UG35"/>
<dbReference type="HOGENOM" id="CLU_131433_0_0_9"/>
<dbReference type="Proteomes" id="UP000006919">
    <property type="component" value="Chromosome"/>
</dbReference>
<dbReference type="STRING" id="697329.Rumal_0509"/>
<sequence>MSDSNIKGFHNITMTGRLCYIFMCIERYLTTLYPERDWTPVSKRMWQWTTHWWNESWDIYSQAVPEFILEFDTYEETNERSYEGNLDKDDYDEITALFRGITDGKGTDELCQVLMIPSDFGSICEGSCVEGAEPLVTELIEDIESILKKHNIPFPDRASLSHFEYERGKPVGREEKEPGWGDFENTEFLSIILNKTT</sequence>
<gene>
    <name evidence="1" type="ordered locus">Rumal_0509</name>
</gene>
<dbReference type="KEGG" id="ral:Rumal_0509"/>
<dbReference type="EMBL" id="CP002403">
    <property type="protein sequence ID" value="ADU21062.1"/>
    <property type="molecule type" value="Genomic_DNA"/>
</dbReference>
<organism evidence="1 2">
    <name type="scientific">Ruminococcus albus (strain ATCC 27210 / DSM 20455 / JCM 14654 / NCDO 2250 / 7)</name>
    <dbReference type="NCBI Taxonomy" id="697329"/>
    <lineage>
        <taxon>Bacteria</taxon>
        <taxon>Bacillati</taxon>
        <taxon>Bacillota</taxon>
        <taxon>Clostridia</taxon>
        <taxon>Eubacteriales</taxon>
        <taxon>Oscillospiraceae</taxon>
        <taxon>Ruminococcus</taxon>
    </lineage>
</organism>
<accession>E6UG35</accession>
<dbReference type="eggNOG" id="ENOG50325VJ">
    <property type="taxonomic scope" value="Bacteria"/>
</dbReference>
<dbReference type="OrthoDB" id="2615111at2"/>
<dbReference type="RefSeq" id="WP_013497254.1">
    <property type="nucleotide sequence ID" value="NC_014833.1"/>
</dbReference>
<evidence type="ECO:0000313" key="1">
    <source>
        <dbReference type="EMBL" id="ADU21062.1"/>
    </source>
</evidence>
<reference evidence="1 2" key="1">
    <citation type="journal article" date="2011" name="J. Bacteriol.">
        <title>Complete genome of the cellulolytic ruminal bacterium Ruminococcus albus 7.</title>
        <authorList>
            <person name="Suen G."/>
            <person name="Stevenson D.M."/>
            <person name="Bruce D.C."/>
            <person name="Chertkov O."/>
            <person name="Copeland A."/>
            <person name="Cheng J.F."/>
            <person name="Detter C."/>
            <person name="Detter J.C."/>
            <person name="Goodwin L.A."/>
            <person name="Han C.S."/>
            <person name="Hauser L.J."/>
            <person name="Ivanova N.N."/>
            <person name="Kyrpides N.C."/>
            <person name="Land M.L."/>
            <person name="Lapidus A."/>
            <person name="Lucas S."/>
            <person name="Ovchinnikova G."/>
            <person name="Pitluck S."/>
            <person name="Tapia R."/>
            <person name="Woyke T."/>
            <person name="Boyum J."/>
            <person name="Mead D."/>
            <person name="Weimer P.J."/>
        </authorList>
    </citation>
    <scope>NUCLEOTIDE SEQUENCE [LARGE SCALE GENOMIC DNA]</scope>
    <source>
        <strain evidence="2">ATCC 27210 / DSM 20455 / JCM 14654 / NCDO 2250 / 7</strain>
    </source>
</reference>
<name>E6UG35_RUMA7</name>
<proteinExistence type="predicted"/>
<evidence type="ECO:0000313" key="2">
    <source>
        <dbReference type="Proteomes" id="UP000006919"/>
    </source>
</evidence>